<feature type="transmembrane region" description="Helical" evidence="7">
    <location>
        <begin position="50"/>
        <end position="72"/>
    </location>
</feature>
<feature type="transmembrane region" description="Helical" evidence="7">
    <location>
        <begin position="256"/>
        <end position="277"/>
    </location>
</feature>
<dbReference type="EMBL" id="SZZH01000001">
    <property type="protein sequence ID" value="TKV61017.1"/>
    <property type="molecule type" value="Genomic_DNA"/>
</dbReference>
<evidence type="ECO:0000256" key="5">
    <source>
        <dbReference type="ARBA" id="ARBA00022989"/>
    </source>
</evidence>
<dbReference type="PANTHER" id="PTHR30193:SF37">
    <property type="entry name" value="INNER MEMBRANE ABC TRANSPORTER PERMEASE PROTEIN YCJO"/>
    <property type="match status" value="1"/>
</dbReference>
<keyword evidence="5 7" id="KW-1133">Transmembrane helix</keyword>
<dbReference type="Proteomes" id="UP000306985">
    <property type="component" value="Unassembled WGS sequence"/>
</dbReference>
<proteinExistence type="inferred from homology"/>
<evidence type="ECO:0000256" key="8">
    <source>
        <dbReference type="SAM" id="MobiDB-lite"/>
    </source>
</evidence>
<evidence type="ECO:0000313" key="11">
    <source>
        <dbReference type="Proteomes" id="UP000306985"/>
    </source>
</evidence>
<organism evidence="10 11">
    <name type="scientific">Nakamurella flava</name>
    <dbReference type="NCBI Taxonomy" id="2576308"/>
    <lineage>
        <taxon>Bacteria</taxon>
        <taxon>Bacillati</taxon>
        <taxon>Actinomycetota</taxon>
        <taxon>Actinomycetes</taxon>
        <taxon>Nakamurellales</taxon>
        <taxon>Nakamurellaceae</taxon>
        <taxon>Nakamurella</taxon>
    </lineage>
</organism>
<dbReference type="InterPro" id="IPR051393">
    <property type="entry name" value="ABC_transporter_permease"/>
</dbReference>
<dbReference type="PANTHER" id="PTHR30193">
    <property type="entry name" value="ABC TRANSPORTER PERMEASE PROTEIN"/>
    <property type="match status" value="1"/>
</dbReference>
<evidence type="ECO:0000256" key="3">
    <source>
        <dbReference type="ARBA" id="ARBA00022475"/>
    </source>
</evidence>
<keyword evidence="2 7" id="KW-0813">Transport</keyword>
<name>A0A4U6QKI5_9ACTN</name>
<dbReference type="Pfam" id="PF00528">
    <property type="entry name" value="BPD_transp_1"/>
    <property type="match status" value="1"/>
</dbReference>
<dbReference type="Gene3D" id="1.10.3720.10">
    <property type="entry name" value="MetI-like"/>
    <property type="match status" value="1"/>
</dbReference>
<keyword evidence="3" id="KW-1003">Cell membrane</keyword>
<evidence type="ECO:0000259" key="9">
    <source>
        <dbReference type="PROSITE" id="PS50928"/>
    </source>
</evidence>
<evidence type="ECO:0000256" key="4">
    <source>
        <dbReference type="ARBA" id="ARBA00022692"/>
    </source>
</evidence>
<dbReference type="PROSITE" id="PS50928">
    <property type="entry name" value="ABC_TM1"/>
    <property type="match status" value="1"/>
</dbReference>
<accession>A0A4U6QKI5</accession>
<dbReference type="SUPFAM" id="SSF161098">
    <property type="entry name" value="MetI-like"/>
    <property type="match status" value="1"/>
</dbReference>
<dbReference type="CDD" id="cd06261">
    <property type="entry name" value="TM_PBP2"/>
    <property type="match status" value="1"/>
</dbReference>
<gene>
    <name evidence="10" type="ORF">FDO65_05040</name>
</gene>
<dbReference type="GO" id="GO:0005886">
    <property type="term" value="C:plasma membrane"/>
    <property type="evidence" value="ECO:0007669"/>
    <property type="project" value="UniProtKB-SubCell"/>
</dbReference>
<evidence type="ECO:0000256" key="2">
    <source>
        <dbReference type="ARBA" id="ARBA00022448"/>
    </source>
</evidence>
<dbReference type="InterPro" id="IPR035906">
    <property type="entry name" value="MetI-like_sf"/>
</dbReference>
<feature type="region of interest" description="Disordered" evidence="8">
    <location>
        <begin position="24"/>
        <end position="43"/>
    </location>
</feature>
<feature type="transmembrane region" description="Helical" evidence="7">
    <location>
        <begin position="198"/>
        <end position="218"/>
    </location>
</feature>
<feature type="transmembrane region" description="Helical" evidence="7">
    <location>
        <begin position="109"/>
        <end position="132"/>
    </location>
</feature>
<evidence type="ECO:0000256" key="6">
    <source>
        <dbReference type="ARBA" id="ARBA00023136"/>
    </source>
</evidence>
<comment type="caution">
    <text evidence="10">The sequence shown here is derived from an EMBL/GenBank/DDBJ whole genome shotgun (WGS) entry which is preliminary data.</text>
</comment>
<comment type="similarity">
    <text evidence="7">Belongs to the binding-protein-dependent transport system permease family.</text>
</comment>
<feature type="transmembrane region" description="Helical" evidence="7">
    <location>
        <begin position="303"/>
        <end position="327"/>
    </location>
</feature>
<evidence type="ECO:0000256" key="7">
    <source>
        <dbReference type="RuleBase" id="RU363032"/>
    </source>
</evidence>
<feature type="transmembrane region" description="Helical" evidence="7">
    <location>
        <begin position="144"/>
        <end position="168"/>
    </location>
</feature>
<evidence type="ECO:0000256" key="1">
    <source>
        <dbReference type="ARBA" id="ARBA00004651"/>
    </source>
</evidence>
<dbReference type="RefSeq" id="WP_137448320.1">
    <property type="nucleotide sequence ID" value="NZ_SZZH01000001.1"/>
</dbReference>
<evidence type="ECO:0000313" key="10">
    <source>
        <dbReference type="EMBL" id="TKV61017.1"/>
    </source>
</evidence>
<keyword evidence="6 7" id="KW-0472">Membrane</keyword>
<feature type="domain" description="ABC transmembrane type-1" evidence="9">
    <location>
        <begin position="109"/>
        <end position="324"/>
    </location>
</feature>
<dbReference type="InterPro" id="IPR000515">
    <property type="entry name" value="MetI-like"/>
</dbReference>
<sequence length="333" mass="35053">MTSPIDPAPRSATAPAVAVGLAPAPKTDRPAVTPGRVGRGRRSGRGRGQLIGWLFAAPALLFYAVFVLRPLVLTVQYSFYDWNGIGAAKSVGFGNYVKVFTDPDLSQSILHAFVLIIFFSLIPVALGLLVAAAIRSVATSKLGAVARVVLFLPQVIPLVAAGIIWSWLLASDGLINQLLDLVGLGGVTRAWLGDFSTALPAVGIIGAWVLVGLCTLLLSAGMSKIDPSLYEAARMDGAGAIREFFTITVPGLRQEIGVCVTVTVIAALASFDIVYIATQGGPGNRTMVPGLQIFYLAFSEREIGLASALAVVLVLLVLLVVVPLQWFTREDGS</sequence>
<dbReference type="OrthoDB" id="9804439at2"/>
<comment type="subcellular location">
    <subcellularLocation>
        <location evidence="1 7">Cell membrane</location>
        <topology evidence="1 7">Multi-pass membrane protein</topology>
    </subcellularLocation>
</comment>
<dbReference type="AlphaFoldDB" id="A0A4U6QKI5"/>
<keyword evidence="11" id="KW-1185">Reference proteome</keyword>
<reference evidence="10 11" key="1">
    <citation type="submission" date="2019-05" db="EMBL/GenBank/DDBJ databases">
        <title>Nakamurella sp. N5BH11, whole genome shotgun sequence.</title>
        <authorList>
            <person name="Tuo L."/>
        </authorList>
    </citation>
    <scope>NUCLEOTIDE SEQUENCE [LARGE SCALE GENOMIC DNA]</scope>
    <source>
        <strain evidence="10 11">N5BH11</strain>
    </source>
</reference>
<keyword evidence="4 7" id="KW-0812">Transmembrane</keyword>
<dbReference type="GO" id="GO:0055085">
    <property type="term" value="P:transmembrane transport"/>
    <property type="evidence" value="ECO:0007669"/>
    <property type="project" value="InterPro"/>
</dbReference>
<protein>
    <submittedName>
        <fullName evidence="10">Sugar ABC transporter permease</fullName>
    </submittedName>
</protein>